<feature type="signal peptide" evidence="3">
    <location>
        <begin position="1"/>
        <end position="28"/>
    </location>
</feature>
<evidence type="ECO:0000313" key="6">
    <source>
        <dbReference type="Proteomes" id="UP001597216"/>
    </source>
</evidence>
<gene>
    <name evidence="5" type="ORF">ACFQ27_04815</name>
</gene>
<keyword evidence="3" id="KW-0732">Signal</keyword>
<feature type="domain" description="TPM" evidence="4">
    <location>
        <begin position="39"/>
        <end position="162"/>
    </location>
</feature>
<dbReference type="InterPro" id="IPR007621">
    <property type="entry name" value="TPM_dom"/>
</dbReference>
<dbReference type="EMBL" id="JBHTLQ010000007">
    <property type="protein sequence ID" value="MFD1189893.1"/>
    <property type="molecule type" value="Genomic_DNA"/>
</dbReference>
<feature type="transmembrane region" description="Helical" evidence="2">
    <location>
        <begin position="205"/>
        <end position="230"/>
    </location>
</feature>
<evidence type="ECO:0000256" key="2">
    <source>
        <dbReference type="SAM" id="Phobius"/>
    </source>
</evidence>
<protein>
    <submittedName>
        <fullName evidence="5">YgcG family protein</fullName>
    </submittedName>
</protein>
<dbReference type="PANTHER" id="PTHR30373">
    <property type="entry name" value="UPF0603 PROTEIN YGCG"/>
    <property type="match status" value="1"/>
</dbReference>
<dbReference type="RefSeq" id="WP_374345131.1">
    <property type="nucleotide sequence ID" value="NZ_JBHTLQ010000007.1"/>
</dbReference>
<accession>A0ABW3SYZ8</accession>
<evidence type="ECO:0000313" key="5">
    <source>
        <dbReference type="EMBL" id="MFD1189893.1"/>
    </source>
</evidence>
<keyword evidence="2" id="KW-1133">Transmembrane helix</keyword>
<keyword evidence="6" id="KW-1185">Reference proteome</keyword>
<reference evidence="6" key="1">
    <citation type="journal article" date="2019" name="Int. J. Syst. Evol. Microbiol.">
        <title>The Global Catalogue of Microorganisms (GCM) 10K type strain sequencing project: providing services to taxonomists for standard genome sequencing and annotation.</title>
        <authorList>
            <consortium name="The Broad Institute Genomics Platform"/>
            <consortium name="The Broad Institute Genome Sequencing Center for Infectious Disease"/>
            <person name="Wu L."/>
            <person name="Ma J."/>
        </authorList>
    </citation>
    <scope>NUCLEOTIDE SEQUENCE [LARGE SCALE GENOMIC DNA]</scope>
    <source>
        <strain evidence="6">CCUG 55074</strain>
    </source>
</reference>
<feature type="region of interest" description="Disordered" evidence="1">
    <location>
        <begin position="243"/>
        <end position="266"/>
    </location>
</feature>
<evidence type="ECO:0000256" key="1">
    <source>
        <dbReference type="SAM" id="MobiDB-lite"/>
    </source>
</evidence>
<proteinExistence type="predicted"/>
<sequence>MDFGIKPGLSRILSLAVGLLLFWSPVAAAPVYPALTGRVIDGAGVLPTSVEDALAAQSQALEGRTTDQFVIITVPSLQGVSIEEYSLGLGKSWRLGQIGKNNGVLLVIAPNERKVRIEPGSGLETVLDHTTSQAIIQDAILPQFRKGQLAKGVSDGAEAIIERLDANAAPAPSAAMAPPQTLAPAAVPVATPTPASVKSDNMSSLFALVVICLIFFVIYKVVVGVLRVLVGLIGLAFRPRGEAGAAPDPSGATPQGLPQGAMQQGLSPQRGYGFSPLLNLAGPLGAGAAGAMLANWFFNRDRGGSHRVFSRTTSDEAPSYTPSSSGTVSAGGGSFGGGGGGFSGGGGTFGGGGGASGSW</sequence>
<name>A0ABW3SYZ8_9CAUL</name>
<evidence type="ECO:0000259" key="4">
    <source>
        <dbReference type="Pfam" id="PF04536"/>
    </source>
</evidence>
<feature type="chain" id="PRO_5045143338" evidence="3">
    <location>
        <begin position="29"/>
        <end position="359"/>
    </location>
</feature>
<feature type="compositionally biased region" description="Gly residues" evidence="1">
    <location>
        <begin position="329"/>
        <end position="359"/>
    </location>
</feature>
<feature type="compositionally biased region" description="Polar residues" evidence="1">
    <location>
        <begin position="310"/>
        <end position="322"/>
    </location>
</feature>
<dbReference type="PANTHER" id="PTHR30373:SF2">
    <property type="entry name" value="UPF0603 PROTEIN YGCG"/>
    <property type="match status" value="1"/>
</dbReference>
<comment type="caution">
    <text evidence="5">The sequence shown here is derived from an EMBL/GenBank/DDBJ whole genome shotgun (WGS) entry which is preliminary data.</text>
</comment>
<dbReference type="Proteomes" id="UP001597216">
    <property type="component" value="Unassembled WGS sequence"/>
</dbReference>
<feature type="region of interest" description="Disordered" evidence="1">
    <location>
        <begin position="308"/>
        <end position="359"/>
    </location>
</feature>
<dbReference type="Gene3D" id="3.10.310.50">
    <property type="match status" value="1"/>
</dbReference>
<keyword evidence="2" id="KW-0812">Transmembrane</keyword>
<dbReference type="Pfam" id="PF04536">
    <property type="entry name" value="TPM_phosphatase"/>
    <property type="match status" value="1"/>
</dbReference>
<keyword evidence="2" id="KW-0472">Membrane</keyword>
<evidence type="ECO:0000256" key="3">
    <source>
        <dbReference type="SAM" id="SignalP"/>
    </source>
</evidence>
<organism evidence="5 6">
    <name type="scientific">Phenylobacterium conjunctum</name>
    <dbReference type="NCBI Taxonomy" id="1298959"/>
    <lineage>
        <taxon>Bacteria</taxon>
        <taxon>Pseudomonadati</taxon>
        <taxon>Pseudomonadota</taxon>
        <taxon>Alphaproteobacteria</taxon>
        <taxon>Caulobacterales</taxon>
        <taxon>Caulobacteraceae</taxon>
        <taxon>Phenylobacterium</taxon>
    </lineage>
</organism>